<feature type="domain" description="Tail sheath protein subtilisin-like" evidence="2">
    <location>
        <begin position="358"/>
        <end position="532"/>
    </location>
</feature>
<dbReference type="Pfam" id="PF04984">
    <property type="entry name" value="Phage_sheath_1"/>
    <property type="match status" value="1"/>
</dbReference>
<evidence type="ECO:0000313" key="4">
    <source>
        <dbReference type="EMBL" id="GHO90340.1"/>
    </source>
</evidence>
<feature type="domain" description="Tail sheath protein C-terminal" evidence="3">
    <location>
        <begin position="539"/>
        <end position="642"/>
    </location>
</feature>
<dbReference type="Pfam" id="PF17482">
    <property type="entry name" value="Phage_sheath_1C"/>
    <property type="match status" value="1"/>
</dbReference>
<evidence type="ECO:0000313" key="5">
    <source>
        <dbReference type="Proteomes" id="UP000597444"/>
    </source>
</evidence>
<dbReference type="PANTHER" id="PTHR35861:SF1">
    <property type="entry name" value="PHAGE TAIL SHEATH PROTEIN"/>
    <property type="match status" value="1"/>
</dbReference>
<keyword evidence="5" id="KW-1185">Reference proteome</keyword>
<dbReference type="RefSeq" id="WP_220201307.1">
    <property type="nucleotide sequence ID" value="NZ_BNJK01000001.1"/>
</dbReference>
<dbReference type="EMBL" id="BNJK01000001">
    <property type="protein sequence ID" value="GHO90340.1"/>
    <property type="molecule type" value="Genomic_DNA"/>
</dbReference>
<accession>A0A8J3MZL6</accession>
<comment type="similarity">
    <text evidence="1">Belongs to the myoviridae tail sheath protein family.</text>
</comment>
<comment type="caution">
    <text evidence="4">The sequence shown here is derived from an EMBL/GenBank/DDBJ whole genome shotgun (WGS) entry which is preliminary data.</text>
</comment>
<proteinExistence type="inferred from homology"/>
<name>A0A8J3MZL6_9CHLR</name>
<organism evidence="4 5">
    <name type="scientific">Reticulibacter mediterranei</name>
    <dbReference type="NCBI Taxonomy" id="2778369"/>
    <lineage>
        <taxon>Bacteria</taxon>
        <taxon>Bacillati</taxon>
        <taxon>Chloroflexota</taxon>
        <taxon>Ktedonobacteria</taxon>
        <taxon>Ktedonobacterales</taxon>
        <taxon>Reticulibacteraceae</taxon>
        <taxon>Reticulibacter</taxon>
    </lineage>
</organism>
<reference evidence="4" key="1">
    <citation type="submission" date="2020-10" db="EMBL/GenBank/DDBJ databases">
        <title>Taxonomic study of unclassified bacteria belonging to the class Ktedonobacteria.</title>
        <authorList>
            <person name="Yabe S."/>
            <person name="Wang C.M."/>
            <person name="Zheng Y."/>
            <person name="Sakai Y."/>
            <person name="Cavaletti L."/>
            <person name="Monciardini P."/>
            <person name="Donadio S."/>
        </authorList>
    </citation>
    <scope>NUCLEOTIDE SEQUENCE</scope>
    <source>
        <strain evidence="4">ID150040</strain>
    </source>
</reference>
<evidence type="ECO:0008006" key="6">
    <source>
        <dbReference type="Google" id="ProtNLM"/>
    </source>
</evidence>
<sequence>MVNYTTPGVFIEEVPATGPIAGVGTSTVAFIGPTLFGPTNVPTRVTNWTQFKTLFGDYPVNPAQRFFTPYAVNGFFSNGGAIAYIVRVGTSQTAKLNLNDRASTGSAATLVATAQRDGQIGNTIRVEVLNSQIVDSSKSAAVQKARAAVSSASATTINLQNASDAAQFRSGDSVTIEGSTERVLVNQVSGSQLILANTLTGTYSSSAFVRIADLVVSQKTFRIQNSAGIEPGSVITLAQGSTQEAHLVASLVNGFVTLADNGLTNAFQLTQGAAAVAITTSEFTLNVTQPSAQPPVSEQFLNLSMDSRHSRYFGRIIQSALVNVTLPSVPNTQTPPNNIPAPLAPTFLSGGVDDQLGAVNETHYQNALTSLSAIKDVELVCLSVRDGIDPTLLSTIQVDAVRHCEQMGDRFAILDAAPRSDANNLSTQVAALASVRGFAAFYYPWLLISDPMGPTGSETMLVPPSGHLAGIYARSDSQRGVHKAPANEIINGARGLAALLSDTDQGLLNTIGVNVLRVFPGQPPVVWGARTTAPQDQVAWRYINVRRLFIFVEQSLIEGLRWVVFEPNDPSLWKKLERTASEFLSRVWRSGALFGNKASDAFYVKISEEQNTPAVRALGQIIIEVGIAPVRPAEFVIVRIAMSDGAAQTSEQ</sequence>
<protein>
    <recommendedName>
        <fullName evidence="6">Phage tail protein</fullName>
    </recommendedName>
</protein>
<dbReference type="InterPro" id="IPR035089">
    <property type="entry name" value="Phage_sheath_subtilisin"/>
</dbReference>
<gene>
    <name evidence="4" type="ORF">KSF_003880</name>
</gene>
<dbReference type="InterPro" id="IPR020287">
    <property type="entry name" value="Tail_sheath_C"/>
</dbReference>
<dbReference type="AlphaFoldDB" id="A0A8J3MZL6"/>
<evidence type="ECO:0000259" key="3">
    <source>
        <dbReference type="Pfam" id="PF17482"/>
    </source>
</evidence>
<dbReference type="Gene3D" id="3.40.50.11780">
    <property type="match status" value="2"/>
</dbReference>
<dbReference type="PANTHER" id="PTHR35861">
    <property type="match status" value="1"/>
</dbReference>
<dbReference type="InterPro" id="IPR052042">
    <property type="entry name" value="Tail_sheath_structural"/>
</dbReference>
<evidence type="ECO:0000256" key="1">
    <source>
        <dbReference type="ARBA" id="ARBA00008005"/>
    </source>
</evidence>
<dbReference type="Proteomes" id="UP000597444">
    <property type="component" value="Unassembled WGS sequence"/>
</dbReference>
<evidence type="ECO:0000259" key="2">
    <source>
        <dbReference type="Pfam" id="PF04984"/>
    </source>
</evidence>